<organism evidence="3 4">
    <name type="scientific">Lachnellula suecica</name>
    <dbReference type="NCBI Taxonomy" id="602035"/>
    <lineage>
        <taxon>Eukaryota</taxon>
        <taxon>Fungi</taxon>
        <taxon>Dikarya</taxon>
        <taxon>Ascomycota</taxon>
        <taxon>Pezizomycotina</taxon>
        <taxon>Leotiomycetes</taxon>
        <taxon>Helotiales</taxon>
        <taxon>Lachnaceae</taxon>
        <taxon>Lachnellula</taxon>
    </lineage>
</organism>
<dbReference type="AlphaFoldDB" id="A0A8T9CIF7"/>
<protein>
    <recommendedName>
        <fullName evidence="2">SAP domain-containing protein</fullName>
    </recommendedName>
</protein>
<evidence type="ECO:0000313" key="4">
    <source>
        <dbReference type="Proteomes" id="UP000469558"/>
    </source>
</evidence>
<name>A0A8T9CIF7_9HELO</name>
<evidence type="ECO:0000256" key="1">
    <source>
        <dbReference type="SAM" id="MobiDB-lite"/>
    </source>
</evidence>
<feature type="compositionally biased region" description="Basic residues" evidence="1">
    <location>
        <begin position="337"/>
        <end position="348"/>
    </location>
</feature>
<dbReference type="SMART" id="SM00513">
    <property type="entry name" value="SAP"/>
    <property type="match status" value="3"/>
</dbReference>
<dbReference type="InterPro" id="IPR036361">
    <property type="entry name" value="SAP_dom_sf"/>
</dbReference>
<dbReference type="Gene3D" id="1.10.720.30">
    <property type="entry name" value="SAP domain"/>
    <property type="match status" value="1"/>
</dbReference>
<accession>A0A8T9CIF7</accession>
<evidence type="ECO:0000259" key="2">
    <source>
        <dbReference type="PROSITE" id="PS50800"/>
    </source>
</evidence>
<dbReference type="InterPro" id="IPR003034">
    <property type="entry name" value="SAP_dom"/>
</dbReference>
<evidence type="ECO:0000313" key="3">
    <source>
        <dbReference type="EMBL" id="TVY83850.1"/>
    </source>
</evidence>
<dbReference type="OrthoDB" id="3509703at2759"/>
<dbReference type="EMBL" id="QGMK01000147">
    <property type="protein sequence ID" value="TVY83850.1"/>
    <property type="molecule type" value="Genomic_DNA"/>
</dbReference>
<feature type="compositionally biased region" description="Polar residues" evidence="1">
    <location>
        <begin position="83"/>
        <end position="127"/>
    </location>
</feature>
<dbReference type="Proteomes" id="UP000469558">
    <property type="component" value="Unassembled WGS sequence"/>
</dbReference>
<comment type="caution">
    <text evidence="3">The sequence shown here is derived from an EMBL/GenBank/DDBJ whole genome shotgun (WGS) entry which is preliminary data.</text>
</comment>
<dbReference type="Pfam" id="PF02037">
    <property type="entry name" value="SAP"/>
    <property type="match status" value="1"/>
</dbReference>
<dbReference type="SUPFAM" id="SSF68906">
    <property type="entry name" value="SAP domain"/>
    <property type="match status" value="1"/>
</dbReference>
<proteinExistence type="predicted"/>
<keyword evidence="4" id="KW-1185">Reference proteome</keyword>
<feature type="region of interest" description="Disordered" evidence="1">
    <location>
        <begin position="1"/>
        <end position="137"/>
    </location>
</feature>
<feature type="compositionally biased region" description="Basic and acidic residues" evidence="1">
    <location>
        <begin position="68"/>
        <end position="81"/>
    </location>
</feature>
<dbReference type="PROSITE" id="PS50800">
    <property type="entry name" value="SAP"/>
    <property type="match status" value="1"/>
</dbReference>
<feature type="domain" description="SAP" evidence="2">
    <location>
        <begin position="39"/>
        <end position="73"/>
    </location>
</feature>
<reference evidence="3 4" key="1">
    <citation type="submission" date="2018-05" db="EMBL/GenBank/DDBJ databases">
        <title>Genome sequencing and assembly of the regulated plant pathogen Lachnellula willkommii and related sister species for the development of diagnostic species identification markers.</title>
        <authorList>
            <person name="Giroux E."/>
            <person name="Bilodeau G."/>
        </authorList>
    </citation>
    <scope>NUCLEOTIDE SEQUENCE [LARGE SCALE GENOMIC DNA]</scope>
    <source>
        <strain evidence="3 4">CBS 268.59</strain>
    </source>
</reference>
<feature type="region of interest" description="Disordered" evidence="1">
    <location>
        <begin position="337"/>
        <end position="373"/>
    </location>
</feature>
<gene>
    <name evidence="3" type="ORF">LSUE1_G001625</name>
</gene>
<sequence length="655" mass="73919">MPRAKRPLAEADPNGSRAGPNAKKGKTSNTDIQLPADKYGSMTKEELSTVLRGRNMPHTGTKKVLVQRLEEVNGGGHKESKTPAANENTPIRRQSGRHSTSTHNANGSQDELTSSQTNDASVGTPANTEKLDDSKTVDYTTKDNSKLRNLLHSRFLLESGTREKMIARLESNPIDYKKLSSSGLTEMLKRSHVTNAAKGTKESKIERLKESGAMDHDLGSGEDGLLIGKMMAYESKLASLLKEKDKLQFISCSIDVPQDRNMLNSTTKVKSPEDRLAAIARVENDERILSTEIQVRKADYERARAAVETALGHPIKTSTELEKLWARDADASHRRANAGQKHKTHGARPIHPGARALPGTDNNHPNDYSTKDNGKLRTLLLDREMSSSGTREEMITRLESSTIKYESYTSAKLSKMLNRRHMRMCEQGSKDIKIQRLKIGWIVILEIQKKERYIIYRLEPQAWEKLGQKYASWRPETMINVFKERKLPISGNRSVLLRRLRSDDRKALSRNLKEARGKFEKCKAELESMIGHPANATHTMAKEHDGRRRDDDILLNYEPARTLGPICEYNCENSQWATKSEHELIEICARKKMPGHGPKAAMLKWLDMGVVGYGELYGYSLETLCRKRGLRCRRHEKKDDMVRMLKKDDERGGGS</sequence>